<dbReference type="GO" id="GO:0006260">
    <property type="term" value="P:DNA replication"/>
    <property type="evidence" value="ECO:0007669"/>
    <property type="project" value="UniProtKB-KW"/>
</dbReference>
<evidence type="ECO:0000256" key="6">
    <source>
        <dbReference type="ARBA" id="ARBA00022723"/>
    </source>
</evidence>
<evidence type="ECO:0000259" key="17">
    <source>
        <dbReference type="PROSITE" id="PS51908"/>
    </source>
</evidence>
<feature type="domain" description="UBZ4-type" evidence="17">
    <location>
        <begin position="522"/>
        <end position="551"/>
    </location>
</feature>
<evidence type="ECO:0000313" key="19">
    <source>
        <dbReference type="Proteomes" id="UP000469890"/>
    </source>
</evidence>
<dbReference type="CDD" id="cd03586">
    <property type="entry name" value="PolY_Pol_IV_kappa"/>
    <property type="match status" value="1"/>
</dbReference>
<sequence length="602" mass="68878">MDDSLEFSSQIVEEEDFFFDDEDEYFEQEGSDQQEESIPVALDIKRPESEDEHKSFKSLLAGPSTNKAGLGNVDKEKVNAVIYELSKGSKFFEREKKRDEAVTQRINAILAKYELIKDKDLSFERRIVDNMIRDLEDTRDLTQCICHMDMDAFYASVEELEDPSLKEVPMAVGGMAMLCTSNYLARQYGVRSAMPGFIARKLCPELVLIPLHFPKYREASNKVRAVFQKYDPNFVPMSLDEAYLNLTEYLKTTDLTPVQLVEQIRNEIFESTQLTASAGIACNKTLAKVCSDINKPNGQYYLPIDRASIVKFVKDLRVRQIPGVGRVTERVLDALGVRTCGDIYPHRAVLYKLLSPVSFQFMLKSHLGIGSTTFNTDHDRKSMSTERTFGAMSDPQQLFQKVKELSIILEKDLEKAGYMGRNVGIKLKSVTYESRIRSKTFPSYIWKAKDIERIAKELLIKELPINIRLMGIRISIMKPRGSEDESVMKYFTKVPLPEYQEQQQRLNQQQQQAQQPQDTHNALVCPICNRSLKLDNAQFNQHVDECLSKVEVKAILQEEKSESNSRSNSSSANNDRGPVSKRLKRFNDTKHGKSLFDYYSPS</sequence>
<dbReference type="PROSITE" id="PS50173">
    <property type="entry name" value="UMUC"/>
    <property type="match status" value="1"/>
</dbReference>
<dbReference type="SUPFAM" id="SSF100879">
    <property type="entry name" value="Lesion bypass DNA polymerase (Y-family), little finger domain"/>
    <property type="match status" value="1"/>
</dbReference>
<feature type="compositionally biased region" description="Basic and acidic residues" evidence="15">
    <location>
        <begin position="43"/>
        <end position="53"/>
    </location>
</feature>
<evidence type="ECO:0000256" key="14">
    <source>
        <dbReference type="PROSITE-ProRule" id="PRU01256"/>
    </source>
</evidence>
<dbReference type="NCBIfam" id="NF002677">
    <property type="entry name" value="PRK02406.1"/>
    <property type="match status" value="1"/>
</dbReference>
<dbReference type="Gene3D" id="3.30.160.60">
    <property type="entry name" value="Classic Zinc Finger"/>
    <property type="match status" value="1"/>
</dbReference>
<dbReference type="GO" id="GO:0008270">
    <property type="term" value="F:zinc ion binding"/>
    <property type="evidence" value="ECO:0007669"/>
    <property type="project" value="UniProtKB-KW"/>
</dbReference>
<dbReference type="InterPro" id="IPR050116">
    <property type="entry name" value="DNA_polymerase-Y"/>
</dbReference>
<organism evidence="18 19">
    <name type="scientific">Mucor circinelloides f. lusitanicus</name>
    <name type="common">Mucor racemosus var. lusitanicus</name>
    <dbReference type="NCBI Taxonomy" id="29924"/>
    <lineage>
        <taxon>Eukaryota</taxon>
        <taxon>Fungi</taxon>
        <taxon>Fungi incertae sedis</taxon>
        <taxon>Mucoromycota</taxon>
        <taxon>Mucoromycotina</taxon>
        <taxon>Mucoromycetes</taxon>
        <taxon>Mucorales</taxon>
        <taxon>Mucorineae</taxon>
        <taxon>Mucoraceae</taxon>
        <taxon>Mucor</taxon>
    </lineage>
</organism>
<evidence type="ECO:0000256" key="10">
    <source>
        <dbReference type="ARBA" id="ARBA00022842"/>
    </source>
</evidence>
<dbReference type="Gene3D" id="3.30.1490.100">
    <property type="entry name" value="DNA polymerase, Y-family, little finger domain"/>
    <property type="match status" value="1"/>
</dbReference>
<keyword evidence="3" id="KW-0808">Transferase</keyword>
<keyword evidence="6" id="KW-0479">Metal-binding</keyword>
<evidence type="ECO:0000256" key="8">
    <source>
        <dbReference type="ARBA" id="ARBA00022771"/>
    </source>
</evidence>
<evidence type="ECO:0000256" key="7">
    <source>
        <dbReference type="ARBA" id="ARBA00022763"/>
    </source>
</evidence>
<dbReference type="Gene3D" id="3.30.70.270">
    <property type="match status" value="1"/>
</dbReference>
<gene>
    <name evidence="18" type="ORF">FB192DRAFT_1397727</name>
</gene>
<feature type="region of interest" description="Disordered" evidence="15">
    <location>
        <begin position="558"/>
        <end position="602"/>
    </location>
</feature>
<dbReference type="InterPro" id="IPR006642">
    <property type="entry name" value="Rad18_UBZ4"/>
</dbReference>
<dbReference type="PANTHER" id="PTHR11076:SF33">
    <property type="entry name" value="DNA POLYMERASE KAPPA"/>
    <property type="match status" value="1"/>
</dbReference>
<dbReference type="InterPro" id="IPR043502">
    <property type="entry name" value="DNA/RNA_pol_sf"/>
</dbReference>
<comment type="catalytic activity">
    <reaction evidence="13">
        <text>DNA(n) + a 2'-deoxyribonucleoside 5'-triphosphate = DNA(n+1) + diphosphate</text>
        <dbReference type="Rhea" id="RHEA:22508"/>
        <dbReference type="Rhea" id="RHEA-COMP:17339"/>
        <dbReference type="Rhea" id="RHEA-COMP:17340"/>
        <dbReference type="ChEBI" id="CHEBI:33019"/>
        <dbReference type="ChEBI" id="CHEBI:61560"/>
        <dbReference type="ChEBI" id="CHEBI:173112"/>
        <dbReference type="EC" id="2.7.7.7"/>
    </reaction>
</comment>
<dbReference type="InterPro" id="IPR022880">
    <property type="entry name" value="DNApol_IV"/>
</dbReference>
<keyword evidence="8 14" id="KW-0863">Zinc-finger</keyword>
<evidence type="ECO:0000256" key="4">
    <source>
        <dbReference type="ARBA" id="ARBA00022695"/>
    </source>
</evidence>
<dbReference type="Pfam" id="PF11799">
    <property type="entry name" value="IMS_C"/>
    <property type="match status" value="1"/>
</dbReference>
<reference evidence="18 19" key="1">
    <citation type="submission" date="2019-09" db="EMBL/GenBank/DDBJ databases">
        <authorList>
            <consortium name="DOE Joint Genome Institute"/>
            <person name="Mondo S.J."/>
            <person name="Navarro-Mendoza M.I."/>
            <person name="Perez-Arques C."/>
            <person name="Panchal S."/>
            <person name="Nicolas F.E."/>
            <person name="Ganguly P."/>
            <person name="Pangilinan J."/>
            <person name="Grigoriev I."/>
            <person name="Heitman J."/>
            <person name="Sanya K."/>
            <person name="Garre V."/>
        </authorList>
    </citation>
    <scope>NUCLEOTIDE SEQUENCE [LARGE SCALE GENOMIC DNA]</scope>
    <source>
        <strain evidence="18 19">MU402</strain>
    </source>
</reference>
<keyword evidence="7 14" id="KW-0227">DNA damage</keyword>
<feature type="region of interest" description="Disordered" evidence="15">
    <location>
        <begin position="23"/>
        <end position="53"/>
    </location>
</feature>
<evidence type="ECO:0000256" key="11">
    <source>
        <dbReference type="ARBA" id="ARBA00022932"/>
    </source>
</evidence>
<dbReference type="InterPro" id="IPR017961">
    <property type="entry name" value="DNA_pol_Y-fam_little_finger"/>
</dbReference>
<dbReference type="GO" id="GO:0006281">
    <property type="term" value="P:DNA repair"/>
    <property type="evidence" value="ECO:0007669"/>
    <property type="project" value="UniProtKB-KW"/>
</dbReference>
<dbReference type="Gene3D" id="1.10.150.810">
    <property type="match status" value="2"/>
</dbReference>
<proteinExistence type="inferred from homology"/>
<evidence type="ECO:0000256" key="3">
    <source>
        <dbReference type="ARBA" id="ARBA00022679"/>
    </source>
</evidence>
<accession>A0A8H4EY58</accession>
<dbReference type="FunFam" id="3.30.1490.100:FF:000004">
    <property type="entry name" value="DNA polymerase IV"/>
    <property type="match status" value="1"/>
</dbReference>
<name>A0A8H4EY58_MUCCL</name>
<keyword evidence="4" id="KW-0548">Nucleotidyltransferase</keyword>
<dbReference type="FunFam" id="1.10.150.810:FF:000001">
    <property type="entry name" value="DNA polymerase kappa"/>
    <property type="match status" value="1"/>
</dbReference>
<feature type="domain" description="UmuC" evidence="16">
    <location>
        <begin position="145"/>
        <end position="325"/>
    </location>
</feature>
<keyword evidence="10" id="KW-0460">Magnesium</keyword>
<evidence type="ECO:0000259" key="16">
    <source>
        <dbReference type="PROSITE" id="PS50173"/>
    </source>
</evidence>
<dbReference type="GO" id="GO:0070987">
    <property type="term" value="P:error-free translesion synthesis"/>
    <property type="evidence" value="ECO:0007669"/>
    <property type="project" value="UniProtKB-ARBA"/>
</dbReference>
<dbReference type="InterPro" id="IPR043128">
    <property type="entry name" value="Rev_trsase/Diguanyl_cyclase"/>
</dbReference>
<dbReference type="SMART" id="SM00734">
    <property type="entry name" value="ZnF_Rad18"/>
    <property type="match status" value="1"/>
</dbReference>
<keyword evidence="9" id="KW-0862">Zinc</keyword>
<evidence type="ECO:0000313" key="18">
    <source>
        <dbReference type="EMBL" id="KAF1798109.1"/>
    </source>
</evidence>
<dbReference type="GO" id="GO:0005634">
    <property type="term" value="C:nucleus"/>
    <property type="evidence" value="ECO:0007669"/>
    <property type="project" value="TreeGrafter"/>
</dbReference>
<keyword evidence="5" id="KW-0235">DNA replication</keyword>
<dbReference type="PANTHER" id="PTHR11076">
    <property type="entry name" value="DNA REPAIR POLYMERASE UMUC / TRANSFERASE FAMILY MEMBER"/>
    <property type="match status" value="1"/>
</dbReference>
<evidence type="ECO:0000256" key="1">
    <source>
        <dbReference type="ARBA" id="ARBA00012417"/>
    </source>
</evidence>
<protein>
    <recommendedName>
        <fullName evidence="2">DNA polymerase kappa</fullName>
        <ecNumber evidence="1">2.7.7.7</ecNumber>
    </recommendedName>
</protein>
<dbReference type="EC" id="2.7.7.7" evidence="1"/>
<evidence type="ECO:0000256" key="15">
    <source>
        <dbReference type="SAM" id="MobiDB-lite"/>
    </source>
</evidence>
<dbReference type="Pfam" id="PF00817">
    <property type="entry name" value="IMS"/>
    <property type="match status" value="1"/>
</dbReference>
<evidence type="ECO:0000256" key="12">
    <source>
        <dbReference type="ARBA" id="ARBA00023204"/>
    </source>
</evidence>
<dbReference type="InterPro" id="IPR036775">
    <property type="entry name" value="DNA_pol_Y-fam_lit_finger_sf"/>
</dbReference>
<evidence type="ECO:0000256" key="5">
    <source>
        <dbReference type="ARBA" id="ARBA00022705"/>
    </source>
</evidence>
<dbReference type="HAMAP" id="MF_01113">
    <property type="entry name" value="DNApol_IV"/>
    <property type="match status" value="1"/>
</dbReference>
<evidence type="ECO:0000256" key="13">
    <source>
        <dbReference type="ARBA" id="ARBA00049244"/>
    </source>
</evidence>
<dbReference type="GO" id="GO:0003887">
    <property type="term" value="F:DNA-directed DNA polymerase activity"/>
    <property type="evidence" value="ECO:0007669"/>
    <property type="project" value="UniProtKB-KW"/>
</dbReference>
<dbReference type="PROSITE" id="PS51908">
    <property type="entry name" value="ZF_UBZ4"/>
    <property type="match status" value="1"/>
</dbReference>
<evidence type="ECO:0000256" key="2">
    <source>
        <dbReference type="ARBA" id="ARBA00016178"/>
    </source>
</evidence>
<comment type="caution">
    <text evidence="18">The sequence shown here is derived from an EMBL/GenBank/DDBJ whole genome shotgun (WGS) entry which is preliminary data.</text>
</comment>
<dbReference type="FunFam" id="1.10.150.810:FF:000003">
    <property type="entry name" value="DNA polymerase kappa subunit"/>
    <property type="match status" value="1"/>
</dbReference>
<dbReference type="FunFam" id="3.30.70.270:FF:000014">
    <property type="entry name" value="DNA polymerase kappa subunit"/>
    <property type="match status" value="1"/>
</dbReference>
<feature type="compositionally biased region" description="Acidic residues" evidence="15">
    <location>
        <begin position="23"/>
        <end position="35"/>
    </location>
</feature>
<dbReference type="Gene3D" id="3.40.1170.60">
    <property type="match status" value="1"/>
</dbReference>
<dbReference type="AlphaFoldDB" id="A0A8H4EY58"/>
<dbReference type="GO" id="GO:0042276">
    <property type="term" value="P:error-prone translesion synthesis"/>
    <property type="evidence" value="ECO:0007669"/>
    <property type="project" value="TreeGrafter"/>
</dbReference>
<dbReference type="EMBL" id="JAAECE010000008">
    <property type="protein sequence ID" value="KAF1798109.1"/>
    <property type="molecule type" value="Genomic_DNA"/>
</dbReference>
<dbReference type="GO" id="GO:0003684">
    <property type="term" value="F:damaged DNA binding"/>
    <property type="evidence" value="ECO:0007669"/>
    <property type="project" value="InterPro"/>
</dbReference>
<evidence type="ECO:0000256" key="9">
    <source>
        <dbReference type="ARBA" id="ARBA00022833"/>
    </source>
</evidence>
<dbReference type="SUPFAM" id="SSF56672">
    <property type="entry name" value="DNA/RNA polymerases"/>
    <property type="match status" value="1"/>
</dbReference>
<dbReference type="Proteomes" id="UP000469890">
    <property type="component" value="Unassembled WGS sequence"/>
</dbReference>
<dbReference type="InterPro" id="IPR001126">
    <property type="entry name" value="UmuC"/>
</dbReference>
<dbReference type="FunFam" id="3.40.1170.60:FF:000012">
    <property type="entry name" value="Putative DNA-directed polymerase kappa"/>
    <property type="match status" value="1"/>
</dbReference>
<keyword evidence="12 14" id="KW-0234">DNA repair</keyword>
<keyword evidence="11" id="KW-0239">DNA-directed DNA polymerase</keyword>
<feature type="compositionally biased region" description="Low complexity" evidence="15">
    <location>
        <begin position="564"/>
        <end position="574"/>
    </location>
</feature>